<comment type="caution">
    <text evidence="1">The sequence shown here is derived from an EMBL/GenBank/DDBJ whole genome shotgun (WGS) entry which is preliminary data.</text>
</comment>
<organism evidence="1">
    <name type="scientific">Medicago truncatula</name>
    <name type="common">Barrel medic</name>
    <name type="synonym">Medicago tribuloides</name>
    <dbReference type="NCBI Taxonomy" id="3880"/>
    <lineage>
        <taxon>Eukaryota</taxon>
        <taxon>Viridiplantae</taxon>
        <taxon>Streptophyta</taxon>
        <taxon>Embryophyta</taxon>
        <taxon>Tracheophyta</taxon>
        <taxon>Spermatophyta</taxon>
        <taxon>Magnoliopsida</taxon>
        <taxon>eudicotyledons</taxon>
        <taxon>Gunneridae</taxon>
        <taxon>Pentapetalae</taxon>
        <taxon>rosids</taxon>
        <taxon>fabids</taxon>
        <taxon>Fabales</taxon>
        <taxon>Fabaceae</taxon>
        <taxon>Papilionoideae</taxon>
        <taxon>50 kb inversion clade</taxon>
        <taxon>NPAAA clade</taxon>
        <taxon>Hologalegina</taxon>
        <taxon>IRL clade</taxon>
        <taxon>Trifolieae</taxon>
        <taxon>Medicago</taxon>
    </lineage>
</organism>
<dbReference type="EMBL" id="PSQE01000002">
    <property type="protein sequence ID" value="RHN72258.1"/>
    <property type="molecule type" value="Genomic_DNA"/>
</dbReference>
<evidence type="ECO:0000313" key="1">
    <source>
        <dbReference type="EMBL" id="RHN72258.1"/>
    </source>
</evidence>
<sequence>MYILTGSNSRSCRSSVTFIALSYLIGSKTEPNKTLSRTFALKIHET</sequence>
<protein>
    <submittedName>
        <fullName evidence="1">Uncharacterized protein</fullName>
    </submittedName>
</protein>
<dbReference type="Proteomes" id="UP000265566">
    <property type="component" value="Chromosome 2"/>
</dbReference>
<name>A0A396J6N5_MEDTR</name>
<reference evidence="1" key="1">
    <citation type="journal article" date="2018" name="Nat. Plants">
        <title>Whole-genome landscape of Medicago truncatula symbiotic genes.</title>
        <authorList>
            <person name="Pecrix Y."/>
            <person name="Gamas P."/>
            <person name="Carrere S."/>
        </authorList>
    </citation>
    <scope>NUCLEOTIDE SEQUENCE</scope>
    <source>
        <tissue evidence="1">Leaves</tissue>
    </source>
</reference>
<dbReference type="Gramene" id="rna7951">
    <property type="protein sequence ID" value="RHN72258.1"/>
    <property type="gene ID" value="gene7951"/>
</dbReference>
<dbReference type="AlphaFoldDB" id="A0A396J6N5"/>
<proteinExistence type="predicted"/>
<gene>
    <name evidence="1" type="ORF">MtrunA17_Chr2g0285741</name>
</gene>
<accession>A0A396J6N5</accession>